<dbReference type="AlphaFoldDB" id="A0A345YIU8"/>
<sequence>MALAQLASTGTIDFAALIQASKDAYHEAIRDVALEALEGEDNSDRIAGLAHAYGIDLMSVTADVENQIDLLKN</sequence>
<keyword evidence="2" id="KW-1185">Reference proteome</keyword>
<dbReference type="RefSeq" id="WP_115418163.1">
    <property type="nucleotide sequence ID" value="NZ_CP031358.1"/>
</dbReference>
<gene>
    <name evidence="1" type="ORF">DVR09_15460</name>
</gene>
<name>A0A345YIU8_9SPHN</name>
<protein>
    <submittedName>
        <fullName evidence="1">Uncharacterized protein</fullName>
    </submittedName>
</protein>
<dbReference type="Proteomes" id="UP000254508">
    <property type="component" value="Plasmid unnamed"/>
</dbReference>
<organism evidence="1 2">
    <name type="scientific">Erythrobacter aureus</name>
    <dbReference type="NCBI Taxonomy" id="2182384"/>
    <lineage>
        <taxon>Bacteria</taxon>
        <taxon>Pseudomonadati</taxon>
        <taxon>Pseudomonadota</taxon>
        <taxon>Alphaproteobacteria</taxon>
        <taxon>Sphingomonadales</taxon>
        <taxon>Erythrobacteraceae</taxon>
        <taxon>Erythrobacter/Porphyrobacter group</taxon>
        <taxon>Erythrobacter</taxon>
    </lineage>
</organism>
<evidence type="ECO:0000313" key="2">
    <source>
        <dbReference type="Proteomes" id="UP000254508"/>
    </source>
</evidence>
<reference evidence="1 2" key="1">
    <citation type="submission" date="2018-07" db="EMBL/GenBank/DDBJ databases">
        <title>Genome sequence of Erythrobacter strain YH-07, an antagonistic bacterium isolated from Yellow Sea.</title>
        <authorList>
            <person name="Tang T."/>
            <person name="Liu Q."/>
            <person name="Sun X."/>
        </authorList>
    </citation>
    <scope>NUCLEOTIDE SEQUENCE [LARGE SCALE GENOMIC DNA]</scope>
    <source>
        <strain evidence="1 2">YH-07</strain>
        <plasmid evidence="1 2">unnamed</plasmid>
    </source>
</reference>
<accession>A0A345YIU8</accession>
<evidence type="ECO:0000313" key="1">
    <source>
        <dbReference type="EMBL" id="AXK43850.1"/>
    </source>
</evidence>
<dbReference type="EMBL" id="CP031358">
    <property type="protein sequence ID" value="AXK43850.1"/>
    <property type="molecule type" value="Genomic_DNA"/>
</dbReference>
<keyword evidence="1" id="KW-0614">Plasmid</keyword>
<geneLocation type="plasmid" evidence="1 2">
    <name>unnamed</name>
</geneLocation>
<dbReference type="KEGG" id="err:DVR09_15460"/>
<proteinExistence type="predicted"/>